<organism evidence="3 4">
    <name type="scientific">Pleomorphomonas diazotrophica</name>
    <dbReference type="NCBI Taxonomy" id="1166257"/>
    <lineage>
        <taxon>Bacteria</taxon>
        <taxon>Pseudomonadati</taxon>
        <taxon>Pseudomonadota</taxon>
        <taxon>Alphaproteobacteria</taxon>
        <taxon>Hyphomicrobiales</taxon>
        <taxon>Pleomorphomonadaceae</taxon>
        <taxon>Pleomorphomonas</taxon>
    </lineage>
</organism>
<dbReference type="Gene3D" id="2.130.10.10">
    <property type="entry name" value="YVTN repeat-like/Quinoprotein amine dehydrogenase"/>
    <property type="match status" value="1"/>
</dbReference>
<protein>
    <submittedName>
        <fullName evidence="3">6-phosphogluconolactonase</fullName>
    </submittedName>
</protein>
<evidence type="ECO:0000256" key="1">
    <source>
        <dbReference type="ARBA" id="ARBA00005564"/>
    </source>
</evidence>
<dbReference type="GO" id="GO:0006006">
    <property type="term" value="P:glucose metabolic process"/>
    <property type="evidence" value="ECO:0007669"/>
    <property type="project" value="UniProtKB-KW"/>
</dbReference>
<comment type="caution">
    <text evidence="3">The sequence shown here is derived from an EMBL/GenBank/DDBJ whole genome shotgun (WGS) entry which is preliminary data.</text>
</comment>
<keyword evidence="4" id="KW-1185">Reference proteome</keyword>
<dbReference type="InterPro" id="IPR011048">
    <property type="entry name" value="Haem_d1_sf"/>
</dbReference>
<reference evidence="3 4" key="1">
    <citation type="submission" date="2017-12" db="EMBL/GenBank/DDBJ databases">
        <title>Anaerobic carbon monoxide metabolism by Pleomorphomonas carboxyditropha sp. nov., a new mesophilic hydrogenogenic carboxidotroph.</title>
        <authorList>
            <person name="Esquivel-Elizondo S."/>
            <person name="Krajmalnik-Brown R."/>
        </authorList>
    </citation>
    <scope>NUCLEOTIDE SEQUENCE [LARGE SCALE GENOMIC DNA]</scope>
    <source>
        <strain evidence="3 4">R5-392</strain>
    </source>
</reference>
<dbReference type="PANTHER" id="PTHR30344">
    <property type="entry name" value="6-PHOSPHOGLUCONOLACTONASE-RELATED"/>
    <property type="match status" value="1"/>
</dbReference>
<gene>
    <name evidence="3" type="ORF">CXZ10_07230</name>
</gene>
<evidence type="ECO:0000313" key="3">
    <source>
        <dbReference type="EMBL" id="PKR89962.1"/>
    </source>
</evidence>
<comment type="similarity">
    <text evidence="1">Belongs to the cycloisomerase 2 family.</text>
</comment>
<name>A0A1I4S4K9_9HYPH</name>
<dbReference type="InterPro" id="IPR019405">
    <property type="entry name" value="Lactonase_7-beta_prop"/>
</dbReference>
<accession>A0A1I4S4K9</accession>
<dbReference type="SUPFAM" id="SSF51004">
    <property type="entry name" value="C-terminal (heme d1) domain of cytochrome cd1-nitrite reductase"/>
    <property type="match status" value="1"/>
</dbReference>
<dbReference type="GO" id="GO:0017057">
    <property type="term" value="F:6-phosphogluconolactonase activity"/>
    <property type="evidence" value="ECO:0007669"/>
    <property type="project" value="TreeGrafter"/>
</dbReference>
<evidence type="ECO:0000256" key="2">
    <source>
        <dbReference type="ARBA" id="ARBA00022526"/>
    </source>
</evidence>
<dbReference type="InterPro" id="IPR015943">
    <property type="entry name" value="WD40/YVTN_repeat-like_dom_sf"/>
</dbReference>
<keyword evidence="2" id="KW-0119">Carbohydrate metabolism</keyword>
<dbReference type="AlphaFoldDB" id="A0A1I4S4K9"/>
<evidence type="ECO:0000313" key="4">
    <source>
        <dbReference type="Proteomes" id="UP000233491"/>
    </source>
</evidence>
<dbReference type="PANTHER" id="PTHR30344:SF1">
    <property type="entry name" value="6-PHOSPHOGLUCONOLACTONASE"/>
    <property type="match status" value="1"/>
</dbReference>
<sequence>MSARLLIGTYARNGGAGLHSLSREDNGWTLGEAYPGAQNASFGTYSARHDLFYFVNEQAEGALGAFRAKEGGWERLACVETRGGGPCHVALNKDESSLAVANYDSGSIVLFPLDQATGLPVEPPVVRQNAGGGPVSERQDSPHAHCICFGPDQRWLYHVDLGTDEVLSYSVDPGSGRVGERAVAFRAPAGSGPRHLVFHPSRPLALLVSELASTLTALEVDEGGCLSAKEVVTTLPLEFAGENLGGHLSLNSSGDRVYVTNRGHDSVAVFAWAEDGTLECLQHISSRGASPRSFVLLEAERQLLLANEEGGNIAAFAIQSDGTLSPGPDLAVPGAVFLLVAG</sequence>
<dbReference type="Pfam" id="PF10282">
    <property type="entry name" value="Lactonase"/>
    <property type="match status" value="1"/>
</dbReference>
<dbReference type="OrthoDB" id="9790815at2"/>
<dbReference type="RefSeq" id="WP_101288474.1">
    <property type="nucleotide sequence ID" value="NZ_FOUQ01000003.1"/>
</dbReference>
<keyword evidence="2" id="KW-0313">Glucose metabolism</keyword>
<dbReference type="Proteomes" id="UP000233491">
    <property type="component" value="Unassembled WGS sequence"/>
</dbReference>
<dbReference type="InterPro" id="IPR050282">
    <property type="entry name" value="Cycloisomerase_2"/>
</dbReference>
<proteinExistence type="inferred from homology"/>
<dbReference type="EMBL" id="PJNW01000003">
    <property type="protein sequence ID" value="PKR89962.1"/>
    <property type="molecule type" value="Genomic_DNA"/>
</dbReference>